<dbReference type="GeneID" id="94351462"/>
<protein>
    <submittedName>
        <fullName evidence="1">Uncharacterized protein</fullName>
    </submittedName>
</protein>
<accession>A0A976IJ92</accession>
<keyword evidence="2" id="KW-1185">Reference proteome</keyword>
<comment type="caution">
    <text evidence="1">The sequence shown here is derived from an EMBL/GenBank/DDBJ whole genome shotgun (WGS) entry which is preliminary data.</text>
</comment>
<dbReference type="EMBL" id="SHOA02000036">
    <property type="protein sequence ID" value="TDH72831.1"/>
    <property type="molecule type" value="Genomic_DNA"/>
</dbReference>
<dbReference type="AlphaFoldDB" id="A0A976IJ92"/>
<organism evidence="1 2">
    <name type="scientific">Bremia lactucae</name>
    <name type="common">Lettuce downy mildew</name>
    <dbReference type="NCBI Taxonomy" id="4779"/>
    <lineage>
        <taxon>Eukaryota</taxon>
        <taxon>Sar</taxon>
        <taxon>Stramenopiles</taxon>
        <taxon>Oomycota</taxon>
        <taxon>Peronosporomycetes</taxon>
        <taxon>Peronosporales</taxon>
        <taxon>Peronosporaceae</taxon>
        <taxon>Bremia</taxon>
    </lineage>
</organism>
<sequence length="117" mass="11623">MKSLLLLPSASGVGTNACTAGDGKSLNDGESCIPPAHHHATTLVKAETHPCATLAAAPALVCSAAAAALAYINVSSSAVDFLRSFAMAASAASHSTLAFSSALVLACSWPSVLVLSR</sequence>
<name>A0A976IJ92_BRELC</name>
<reference evidence="1 2" key="1">
    <citation type="journal article" date="2021" name="Genome Biol.">
        <title>AFLAP: assembly-free linkage analysis pipeline using k-mers from genome sequencing data.</title>
        <authorList>
            <person name="Fletcher K."/>
            <person name="Zhang L."/>
            <person name="Gil J."/>
            <person name="Han R."/>
            <person name="Cavanaugh K."/>
            <person name="Michelmore R."/>
        </authorList>
    </citation>
    <scope>NUCLEOTIDE SEQUENCE [LARGE SCALE GENOMIC DNA]</scope>
    <source>
        <strain evidence="1 2">SF5</strain>
    </source>
</reference>
<dbReference type="RefSeq" id="XP_067822330.1">
    <property type="nucleotide sequence ID" value="XM_067965791.1"/>
</dbReference>
<evidence type="ECO:0000313" key="1">
    <source>
        <dbReference type="EMBL" id="TDH72831.1"/>
    </source>
</evidence>
<evidence type="ECO:0000313" key="2">
    <source>
        <dbReference type="Proteomes" id="UP000294530"/>
    </source>
</evidence>
<proteinExistence type="predicted"/>
<gene>
    <name evidence="1" type="ORF">CCR75_007733</name>
</gene>
<dbReference type="KEGG" id="blac:94351462"/>
<dbReference type="Proteomes" id="UP000294530">
    <property type="component" value="Unassembled WGS sequence"/>
</dbReference>